<dbReference type="EMBL" id="PQFZ01000011">
    <property type="protein sequence ID" value="POR49632.1"/>
    <property type="molecule type" value="Genomic_DNA"/>
</dbReference>
<dbReference type="AlphaFoldDB" id="A0A2S4M4K9"/>
<evidence type="ECO:0000256" key="2">
    <source>
        <dbReference type="SAM" id="SignalP"/>
    </source>
</evidence>
<comment type="caution">
    <text evidence="3">The sequence shown here is derived from an EMBL/GenBank/DDBJ whole genome shotgun (WGS) entry which is preliminary data.</text>
</comment>
<sequence>MRRMRTSSKIASGVIATLGLAAVSLLDAAPAAAQASGCEQIQKLLAERQSIVASLNSSSKSKKKLTPAQACSTLGRLVGNGNAALKFASANQDWCQIPASFVDGLKADNDKAAGIRNNACNAVKQQAAMQKRAQQQAQQQGGGSPFGGADSITGGSLRIPQGAL</sequence>
<reference evidence="3 4" key="1">
    <citation type="submission" date="2018-01" db="EMBL/GenBank/DDBJ databases">
        <title>Genomic Encyclopedia of Type Strains, Phase III (KMG-III): the genomes of soil and plant-associated and newly described type strains.</title>
        <authorList>
            <person name="Whitman W."/>
        </authorList>
    </citation>
    <scope>NUCLEOTIDE SEQUENCE [LARGE SCALE GENOMIC DNA]</scope>
    <source>
        <strain evidence="3 4">1131</strain>
    </source>
</reference>
<keyword evidence="4" id="KW-1185">Reference proteome</keyword>
<evidence type="ECO:0000256" key="1">
    <source>
        <dbReference type="SAM" id="MobiDB-lite"/>
    </source>
</evidence>
<protein>
    <submittedName>
        <fullName evidence="3">Uncharacterized protein</fullName>
    </submittedName>
</protein>
<keyword evidence="2" id="KW-0732">Signal</keyword>
<name>A0A2S4M4K9_9HYPH</name>
<accession>A0A2S4M4K9</accession>
<feature type="chain" id="PRO_5015441147" evidence="2">
    <location>
        <begin position="36"/>
        <end position="164"/>
    </location>
</feature>
<proteinExistence type="predicted"/>
<evidence type="ECO:0000313" key="4">
    <source>
        <dbReference type="Proteomes" id="UP000236919"/>
    </source>
</evidence>
<feature type="signal peptide" evidence="2">
    <location>
        <begin position="1"/>
        <end position="35"/>
    </location>
</feature>
<organism evidence="3 4">
    <name type="scientific">Bosea psychrotolerans</name>
    <dbReference type="NCBI Taxonomy" id="1871628"/>
    <lineage>
        <taxon>Bacteria</taxon>
        <taxon>Pseudomonadati</taxon>
        <taxon>Pseudomonadota</taxon>
        <taxon>Alphaproteobacteria</taxon>
        <taxon>Hyphomicrobiales</taxon>
        <taxon>Boseaceae</taxon>
        <taxon>Bosea</taxon>
    </lineage>
</organism>
<gene>
    <name evidence="3" type="ORF">CYD53_111125</name>
</gene>
<dbReference type="Proteomes" id="UP000236919">
    <property type="component" value="Unassembled WGS sequence"/>
</dbReference>
<feature type="compositionally biased region" description="Low complexity" evidence="1">
    <location>
        <begin position="126"/>
        <end position="139"/>
    </location>
</feature>
<feature type="region of interest" description="Disordered" evidence="1">
    <location>
        <begin position="126"/>
        <end position="164"/>
    </location>
</feature>
<evidence type="ECO:0000313" key="3">
    <source>
        <dbReference type="EMBL" id="POR49632.1"/>
    </source>
</evidence>